<gene>
    <name evidence="2" type="ORF">R1flu_026727</name>
</gene>
<dbReference type="Pfam" id="PF00646">
    <property type="entry name" value="F-box"/>
    <property type="match status" value="1"/>
</dbReference>
<organism evidence="2 3">
    <name type="scientific">Riccia fluitans</name>
    <dbReference type="NCBI Taxonomy" id="41844"/>
    <lineage>
        <taxon>Eukaryota</taxon>
        <taxon>Viridiplantae</taxon>
        <taxon>Streptophyta</taxon>
        <taxon>Embryophyta</taxon>
        <taxon>Marchantiophyta</taxon>
        <taxon>Marchantiopsida</taxon>
        <taxon>Marchantiidae</taxon>
        <taxon>Marchantiales</taxon>
        <taxon>Ricciaceae</taxon>
        <taxon>Riccia</taxon>
    </lineage>
</organism>
<dbReference type="EMBL" id="JBHFFA010000008">
    <property type="protein sequence ID" value="KAL2608154.1"/>
    <property type="molecule type" value="Genomic_DNA"/>
</dbReference>
<accession>A0ABD1XGQ5</accession>
<dbReference type="PANTHER" id="PTHR31672:SF7">
    <property type="entry name" value="F-BOX DOMAIN-CONTAINING PROTEIN"/>
    <property type="match status" value="1"/>
</dbReference>
<dbReference type="Proteomes" id="UP001605036">
    <property type="component" value="Unassembled WGS sequence"/>
</dbReference>
<dbReference type="PROSITE" id="PS50181">
    <property type="entry name" value="FBOX"/>
    <property type="match status" value="1"/>
</dbReference>
<name>A0ABD1XGQ5_9MARC</name>
<dbReference type="InterPro" id="IPR001810">
    <property type="entry name" value="F-box_dom"/>
</dbReference>
<protein>
    <recommendedName>
        <fullName evidence="1">F-box domain-containing protein</fullName>
    </recommendedName>
</protein>
<evidence type="ECO:0000313" key="3">
    <source>
        <dbReference type="Proteomes" id="UP001605036"/>
    </source>
</evidence>
<reference evidence="2 3" key="1">
    <citation type="submission" date="2024-09" db="EMBL/GenBank/DDBJ databases">
        <title>Chromosome-scale assembly of Riccia fluitans.</title>
        <authorList>
            <person name="Paukszto L."/>
            <person name="Sawicki J."/>
            <person name="Karawczyk K."/>
            <person name="Piernik-Szablinska J."/>
            <person name="Szczecinska M."/>
            <person name="Mazdziarz M."/>
        </authorList>
    </citation>
    <scope>NUCLEOTIDE SEQUENCE [LARGE SCALE GENOMIC DNA]</scope>
    <source>
        <strain evidence="2">Rf_01</strain>
        <tissue evidence="2">Aerial parts of the thallus</tissue>
    </source>
</reference>
<proteinExistence type="predicted"/>
<sequence>MAKKKKLYDKIRFRRRRPRKKSVLWGKPTCMSAGNNSVGMSFHRSRFWTRSMGGRSLPSDVFCTVLARLPVNSMMRFRTVCKAWNEMPKDPNFLDAWSRLPPRAPSLVLKREETCFRYEPDTDKWMSIPDSFFQPANEPKFQVVNSKGGRLLLKRHYRLVLFNPVNRSKRNLPPMLDLDHETHDTPIANEVHVVGMYVNDSSKAFHVLVLDKNTNYAPPDEDEVDSDEDGLENASLVDGTSHCLIKAINPHILYNQLSVYSVLEDVWVEDIIDMPEEDQELIAPHLFRYGSKQLLAAALIDREWAYVMGDFPRWKNLVVYELNMTRPPVHHWGRMLEIEPRVVQKLLWHMNVEDFVFRPECDFLYFGSRTGSTWGSSTSKLTVGACCPRSRNTPLKMVVSPKSITSFLLSQGLS</sequence>
<dbReference type="InterPro" id="IPR036047">
    <property type="entry name" value="F-box-like_dom_sf"/>
</dbReference>
<feature type="domain" description="F-box" evidence="1">
    <location>
        <begin position="51"/>
        <end position="100"/>
    </location>
</feature>
<evidence type="ECO:0000259" key="1">
    <source>
        <dbReference type="PROSITE" id="PS50181"/>
    </source>
</evidence>
<comment type="caution">
    <text evidence="2">The sequence shown here is derived from an EMBL/GenBank/DDBJ whole genome shotgun (WGS) entry which is preliminary data.</text>
</comment>
<dbReference type="SUPFAM" id="SSF81383">
    <property type="entry name" value="F-box domain"/>
    <property type="match status" value="1"/>
</dbReference>
<dbReference type="AlphaFoldDB" id="A0ABD1XGQ5"/>
<dbReference type="InterPro" id="IPR050796">
    <property type="entry name" value="SCF_F-box_component"/>
</dbReference>
<dbReference type="CDD" id="cd22157">
    <property type="entry name" value="F-box_AtFBW1-like"/>
    <property type="match status" value="1"/>
</dbReference>
<keyword evidence="3" id="KW-1185">Reference proteome</keyword>
<dbReference type="PANTHER" id="PTHR31672">
    <property type="entry name" value="BNACNNG10540D PROTEIN"/>
    <property type="match status" value="1"/>
</dbReference>
<dbReference type="Gene3D" id="1.20.1280.50">
    <property type="match status" value="1"/>
</dbReference>
<evidence type="ECO:0000313" key="2">
    <source>
        <dbReference type="EMBL" id="KAL2608154.1"/>
    </source>
</evidence>